<sequence length="71" mass="8251">MFPQDLLNDIPNPKMYEIPGVLMDTDSIPYLINDVIESKEDKIFLKSPVRQPHDIMIIQFESYHESTTIGK</sequence>
<keyword evidence="2" id="KW-1185">Reference proteome</keyword>
<dbReference type="AlphaFoldDB" id="A0A1J4KTY9"/>
<accession>A0A1J4KTY9</accession>
<protein>
    <submittedName>
        <fullName evidence="1">Uncharacterized protein</fullName>
    </submittedName>
</protein>
<comment type="caution">
    <text evidence="1">The sequence shown here is derived from an EMBL/GenBank/DDBJ whole genome shotgun (WGS) entry which is preliminary data.</text>
</comment>
<dbReference type="Proteomes" id="UP000179807">
    <property type="component" value="Unassembled WGS sequence"/>
</dbReference>
<proteinExistence type="predicted"/>
<evidence type="ECO:0000313" key="2">
    <source>
        <dbReference type="Proteomes" id="UP000179807"/>
    </source>
</evidence>
<reference evidence="1" key="1">
    <citation type="submission" date="2016-10" db="EMBL/GenBank/DDBJ databases">
        <authorList>
            <person name="Benchimol M."/>
            <person name="Almeida L.G."/>
            <person name="Vasconcelos A.T."/>
            <person name="Perreira-Neves A."/>
            <person name="Rosa I.A."/>
            <person name="Tasca T."/>
            <person name="Bogo M.R."/>
            <person name="de Souza W."/>
        </authorList>
    </citation>
    <scope>NUCLEOTIDE SEQUENCE [LARGE SCALE GENOMIC DNA]</scope>
    <source>
        <strain evidence="1">K</strain>
    </source>
</reference>
<evidence type="ECO:0000313" key="1">
    <source>
        <dbReference type="EMBL" id="OHT12949.1"/>
    </source>
</evidence>
<dbReference type="EMBL" id="MLAK01000551">
    <property type="protein sequence ID" value="OHT12949.1"/>
    <property type="molecule type" value="Genomic_DNA"/>
</dbReference>
<dbReference type="VEuPathDB" id="TrichDB:TRFO_17004"/>
<name>A0A1J4KTY9_9EUKA</name>
<dbReference type="RefSeq" id="XP_068366085.1">
    <property type="nucleotide sequence ID" value="XM_068499322.1"/>
</dbReference>
<gene>
    <name evidence="1" type="ORF">TRFO_17004</name>
</gene>
<organism evidence="1 2">
    <name type="scientific">Tritrichomonas foetus</name>
    <dbReference type="NCBI Taxonomy" id="1144522"/>
    <lineage>
        <taxon>Eukaryota</taxon>
        <taxon>Metamonada</taxon>
        <taxon>Parabasalia</taxon>
        <taxon>Tritrichomonadida</taxon>
        <taxon>Tritrichomonadidae</taxon>
        <taxon>Tritrichomonas</taxon>
    </lineage>
</organism>
<dbReference type="GeneID" id="94834026"/>